<feature type="transmembrane region" description="Helical" evidence="1">
    <location>
        <begin position="15"/>
        <end position="41"/>
    </location>
</feature>
<keyword evidence="1" id="KW-0472">Membrane</keyword>
<name>A0A368H2V3_ANCCA</name>
<evidence type="ECO:0000313" key="3">
    <source>
        <dbReference type="EMBL" id="RCN49610.1"/>
    </source>
</evidence>
<sequence length="77" mass="8527">MDCNSTTIDKDFTNFYVGLAIFVTGVIGGALNIHNVIAMCYIKDFCTSYGYLCRARAIFNIVNLSVFVLYTAPDTIL</sequence>
<organism evidence="3 4">
    <name type="scientific">Ancylostoma caninum</name>
    <name type="common">Dog hookworm</name>
    <dbReference type="NCBI Taxonomy" id="29170"/>
    <lineage>
        <taxon>Eukaryota</taxon>
        <taxon>Metazoa</taxon>
        <taxon>Ecdysozoa</taxon>
        <taxon>Nematoda</taxon>
        <taxon>Chromadorea</taxon>
        <taxon>Rhabditida</taxon>
        <taxon>Rhabditina</taxon>
        <taxon>Rhabditomorpha</taxon>
        <taxon>Strongyloidea</taxon>
        <taxon>Ancylostomatidae</taxon>
        <taxon>Ancylostomatinae</taxon>
        <taxon>Ancylostoma</taxon>
    </lineage>
</organism>
<accession>A0A368H2V3</accession>
<keyword evidence="1" id="KW-1133">Transmembrane helix</keyword>
<dbReference type="AlphaFoldDB" id="A0A368H2V3"/>
<gene>
    <name evidence="3" type="ORF">ANCCAN_04382</name>
</gene>
<dbReference type="OrthoDB" id="10453529at2759"/>
<evidence type="ECO:0000313" key="4">
    <source>
        <dbReference type="Proteomes" id="UP000252519"/>
    </source>
</evidence>
<reference evidence="3 4" key="1">
    <citation type="submission" date="2014-10" db="EMBL/GenBank/DDBJ databases">
        <title>Draft genome of the hookworm Ancylostoma caninum.</title>
        <authorList>
            <person name="Mitreva M."/>
        </authorList>
    </citation>
    <scope>NUCLEOTIDE SEQUENCE [LARGE SCALE GENOMIC DNA]</scope>
    <source>
        <strain evidence="3 4">Baltimore</strain>
    </source>
</reference>
<comment type="caution">
    <text evidence="3">The sequence shown here is derived from an EMBL/GenBank/DDBJ whole genome shotgun (WGS) entry which is preliminary data.</text>
</comment>
<dbReference type="Proteomes" id="UP000252519">
    <property type="component" value="Unassembled WGS sequence"/>
</dbReference>
<dbReference type="EMBL" id="JOJR01000032">
    <property type="protein sequence ID" value="RCN49610.1"/>
    <property type="molecule type" value="Genomic_DNA"/>
</dbReference>
<protein>
    <recommendedName>
        <fullName evidence="2">7TM GPCR serpentine receptor class x (Srx) domain-containing protein</fullName>
    </recommendedName>
</protein>
<feature type="domain" description="7TM GPCR serpentine receptor class x (Srx)" evidence="2">
    <location>
        <begin position="22"/>
        <end position="76"/>
    </location>
</feature>
<dbReference type="Pfam" id="PF10328">
    <property type="entry name" value="7TM_GPCR_Srx"/>
    <property type="match status" value="1"/>
</dbReference>
<feature type="transmembrane region" description="Helical" evidence="1">
    <location>
        <begin position="53"/>
        <end position="72"/>
    </location>
</feature>
<proteinExistence type="predicted"/>
<evidence type="ECO:0000256" key="1">
    <source>
        <dbReference type="SAM" id="Phobius"/>
    </source>
</evidence>
<keyword evidence="4" id="KW-1185">Reference proteome</keyword>
<evidence type="ECO:0000259" key="2">
    <source>
        <dbReference type="Pfam" id="PF10328"/>
    </source>
</evidence>
<keyword evidence="1" id="KW-0812">Transmembrane</keyword>
<dbReference type="InterPro" id="IPR019430">
    <property type="entry name" value="7TM_GPCR_serpentine_rcpt_Srx"/>
</dbReference>